<organism evidence="1">
    <name type="scientific">Anthurium amnicola</name>
    <dbReference type="NCBI Taxonomy" id="1678845"/>
    <lineage>
        <taxon>Eukaryota</taxon>
        <taxon>Viridiplantae</taxon>
        <taxon>Streptophyta</taxon>
        <taxon>Embryophyta</taxon>
        <taxon>Tracheophyta</taxon>
        <taxon>Spermatophyta</taxon>
        <taxon>Magnoliopsida</taxon>
        <taxon>Liliopsida</taxon>
        <taxon>Araceae</taxon>
        <taxon>Pothoideae</taxon>
        <taxon>Potheae</taxon>
        <taxon>Anthurium</taxon>
    </lineage>
</organism>
<gene>
    <name evidence="1" type="primary">Pro_1101_0</name>
    <name evidence="1" type="ORF">g.9918</name>
</gene>
<proteinExistence type="predicted"/>
<name>A0A1D1Z0Q2_9ARAE</name>
<sequence length="246" mass="28466">TSLTSPTSSPPSSELPQEFTYMKNEYEIAAWVSDHKRILDLAISIRKAKRQKIDNDSEDDDIGKIIGSNRREIEDRLYVEARALFLRTRNTSAELLEQMASEILNKKTSHPEIPDVVEKISNVLSNLRYQVNKQLKRRAEEYRERYGDEISHSNLSGFVDDYVWRNILRLPLLGVVKMDLNKDRAMCENLRKFVIKALEKWIIALTSGKDAKSDMKRLDAITLELPIPTKYSITSRLAVRQLLLCR</sequence>
<evidence type="ECO:0000313" key="1">
    <source>
        <dbReference type="EMBL" id="JAT60454.1"/>
    </source>
</evidence>
<feature type="non-terminal residue" evidence="1">
    <location>
        <position position="1"/>
    </location>
</feature>
<accession>A0A1D1Z0Q2</accession>
<protein>
    <submittedName>
        <fullName evidence="1">UPF0176 protein Pro_1101</fullName>
    </submittedName>
</protein>
<dbReference type="EMBL" id="GDJX01007482">
    <property type="protein sequence ID" value="JAT60454.1"/>
    <property type="molecule type" value="Transcribed_RNA"/>
</dbReference>
<reference evidence="1" key="1">
    <citation type="submission" date="2015-07" db="EMBL/GenBank/DDBJ databases">
        <title>Transcriptome Assembly of Anthurium amnicola.</title>
        <authorList>
            <person name="Suzuki J."/>
        </authorList>
    </citation>
    <scope>NUCLEOTIDE SEQUENCE</scope>
</reference>
<dbReference type="AlphaFoldDB" id="A0A1D1Z0Q2"/>